<protein>
    <submittedName>
        <fullName evidence="2">Uncharacterized protein</fullName>
    </submittedName>
</protein>
<reference evidence="2 3" key="1">
    <citation type="submission" date="2018-07" db="EMBL/GenBank/DDBJ databases">
        <title>A high quality draft genome assembly of the barn swallow (H. rustica rustica).</title>
        <authorList>
            <person name="Formenti G."/>
            <person name="Chiara M."/>
            <person name="Poveda L."/>
            <person name="Francoijs K.-J."/>
            <person name="Bonisoli-Alquati A."/>
            <person name="Canova L."/>
            <person name="Gianfranceschi L."/>
            <person name="Horner D.S."/>
            <person name="Saino N."/>
        </authorList>
    </citation>
    <scope>NUCLEOTIDE SEQUENCE [LARGE SCALE GENOMIC DNA]</scope>
    <source>
        <strain evidence="2">Chelidonia</strain>
        <tissue evidence="2">Blood</tissue>
    </source>
</reference>
<sequence>MSHQCAQVDKKANGTLACIINGVASRTREVILPLYSALVFLQSPSSFQQVDTGSQLSVICKFTNERLHAFIHVVNKNIEQNWPQHRPLMEREKEKEKEKETGPNDVQLPKHPGEDEAAAKPQTKETVSEADTAQASAKPEFSPTDWTDIKKCSMGAKGMDMPVNYGTQNNAQALMGSFHISKSQAKEFISACPDCELAQPSAFMGVVNPRAKLKENPLVLIRNPETGQIERPFKLITWGKGFACVFTAVGLAAKHVKSYRVQKAETDPKTGGREVGTQTGAGVKTADIPSFYMQKRLWDLSFLWGLGGVAFLGIPREKRALEMKELSLCLILSLVALSSAAVLPAAQRKENVWETLGNASGLDTICLTHSKPGETFFNMFGGVASEQMANSREHPSSDFKVHCKSSGQMGCLDEIPSCGSF</sequence>
<dbReference type="Gene3D" id="1.10.10.200">
    <property type="match status" value="1"/>
</dbReference>
<comment type="caution">
    <text evidence="2">The sequence shown here is derived from an EMBL/GenBank/DDBJ whole genome shotgun (WGS) entry which is preliminary data.</text>
</comment>
<proteinExistence type="predicted"/>
<dbReference type="Proteomes" id="UP000269221">
    <property type="component" value="Unassembled WGS sequence"/>
</dbReference>
<dbReference type="InterPro" id="IPR017856">
    <property type="entry name" value="Integrase-like_N"/>
</dbReference>
<name>A0A3M0L7Y9_HIRRU</name>
<organism evidence="2 3">
    <name type="scientific">Hirundo rustica rustica</name>
    <dbReference type="NCBI Taxonomy" id="333673"/>
    <lineage>
        <taxon>Eukaryota</taxon>
        <taxon>Metazoa</taxon>
        <taxon>Chordata</taxon>
        <taxon>Craniata</taxon>
        <taxon>Vertebrata</taxon>
        <taxon>Euteleostomi</taxon>
        <taxon>Archelosauria</taxon>
        <taxon>Archosauria</taxon>
        <taxon>Dinosauria</taxon>
        <taxon>Saurischia</taxon>
        <taxon>Theropoda</taxon>
        <taxon>Coelurosauria</taxon>
        <taxon>Aves</taxon>
        <taxon>Neognathae</taxon>
        <taxon>Neoaves</taxon>
        <taxon>Telluraves</taxon>
        <taxon>Australaves</taxon>
        <taxon>Passeriformes</taxon>
        <taxon>Sylvioidea</taxon>
        <taxon>Hirundinidae</taxon>
        <taxon>Hirundo</taxon>
    </lineage>
</organism>
<evidence type="ECO:0000256" key="1">
    <source>
        <dbReference type="SAM" id="MobiDB-lite"/>
    </source>
</evidence>
<dbReference type="EMBL" id="QRBI01000093">
    <property type="protein sequence ID" value="RMC21702.1"/>
    <property type="molecule type" value="Genomic_DNA"/>
</dbReference>
<dbReference type="Gene3D" id="2.30.30.10">
    <property type="entry name" value="Integrase, C-terminal domain superfamily, retroviral"/>
    <property type="match status" value="1"/>
</dbReference>
<dbReference type="GO" id="GO:0003676">
    <property type="term" value="F:nucleic acid binding"/>
    <property type="evidence" value="ECO:0007669"/>
    <property type="project" value="InterPro"/>
</dbReference>
<gene>
    <name evidence="2" type="ORF">DUI87_02570</name>
</gene>
<dbReference type="InterPro" id="IPR036862">
    <property type="entry name" value="Integrase_C_dom_sf_retrovir"/>
</dbReference>
<keyword evidence="3" id="KW-1185">Reference proteome</keyword>
<accession>A0A3M0L7Y9</accession>
<dbReference type="SUPFAM" id="SSF50122">
    <property type="entry name" value="DNA-binding domain of retroviral integrase"/>
    <property type="match status" value="1"/>
</dbReference>
<dbReference type="AlphaFoldDB" id="A0A3M0L7Y9"/>
<feature type="compositionally biased region" description="Basic and acidic residues" evidence="1">
    <location>
        <begin position="87"/>
        <end position="102"/>
    </location>
</feature>
<feature type="compositionally biased region" description="Basic and acidic residues" evidence="1">
    <location>
        <begin position="111"/>
        <end position="127"/>
    </location>
</feature>
<evidence type="ECO:0000313" key="3">
    <source>
        <dbReference type="Proteomes" id="UP000269221"/>
    </source>
</evidence>
<evidence type="ECO:0000313" key="2">
    <source>
        <dbReference type="EMBL" id="RMC21702.1"/>
    </source>
</evidence>
<feature type="region of interest" description="Disordered" evidence="1">
    <location>
        <begin position="84"/>
        <end position="148"/>
    </location>
</feature>